<dbReference type="Proteomes" id="UP000249619">
    <property type="component" value="Unassembled WGS sequence"/>
</dbReference>
<accession>A0A364N8S8</accession>
<feature type="compositionally biased region" description="Polar residues" evidence="2">
    <location>
        <begin position="680"/>
        <end position="691"/>
    </location>
</feature>
<comment type="caution">
    <text evidence="4">The sequence shown here is derived from an EMBL/GenBank/DDBJ whole genome shotgun (WGS) entry which is preliminary data.</text>
</comment>
<feature type="region of interest" description="Disordered" evidence="2">
    <location>
        <begin position="512"/>
        <end position="596"/>
    </location>
</feature>
<organism evidence="4 5">
    <name type="scientific">Stemphylium lycopersici</name>
    <name type="common">Tomato gray leaf spot disease fungus</name>
    <name type="synonym">Thyrospora lycopersici</name>
    <dbReference type="NCBI Taxonomy" id="183478"/>
    <lineage>
        <taxon>Eukaryota</taxon>
        <taxon>Fungi</taxon>
        <taxon>Dikarya</taxon>
        <taxon>Ascomycota</taxon>
        <taxon>Pezizomycotina</taxon>
        <taxon>Dothideomycetes</taxon>
        <taxon>Pleosporomycetidae</taxon>
        <taxon>Pleosporales</taxon>
        <taxon>Pleosporineae</taxon>
        <taxon>Pleosporaceae</taxon>
        <taxon>Stemphylium</taxon>
    </lineage>
</organism>
<dbReference type="InterPro" id="IPR028163">
    <property type="entry name" value="HAUS_6_N"/>
</dbReference>
<gene>
    <name evidence="4" type="ORF">DDE83_002894</name>
</gene>
<evidence type="ECO:0000313" key="5">
    <source>
        <dbReference type="Proteomes" id="UP000249619"/>
    </source>
</evidence>
<feature type="coiled-coil region" evidence="1">
    <location>
        <begin position="328"/>
        <end position="355"/>
    </location>
</feature>
<feature type="region of interest" description="Disordered" evidence="2">
    <location>
        <begin position="435"/>
        <end position="482"/>
    </location>
</feature>
<dbReference type="STRING" id="183478.A0A364N8S8"/>
<evidence type="ECO:0000313" key="4">
    <source>
        <dbReference type="EMBL" id="RAR13709.1"/>
    </source>
</evidence>
<feature type="compositionally biased region" description="Low complexity" evidence="2">
    <location>
        <begin position="1"/>
        <end position="22"/>
    </location>
</feature>
<feature type="compositionally biased region" description="Basic and acidic residues" evidence="2">
    <location>
        <begin position="721"/>
        <end position="757"/>
    </location>
</feature>
<feature type="region of interest" description="Disordered" evidence="2">
    <location>
        <begin position="1"/>
        <end position="41"/>
    </location>
</feature>
<protein>
    <submittedName>
        <fullName evidence="4">HAUS augmin-like complex subunit 6 N-terminus-like protein</fullName>
    </submittedName>
</protein>
<dbReference type="EMBL" id="QGDH01000031">
    <property type="protein sequence ID" value="RAR13709.1"/>
    <property type="molecule type" value="Genomic_DNA"/>
</dbReference>
<evidence type="ECO:0000259" key="3">
    <source>
        <dbReference type="Pfam" id="PF14661"/>
    </source>
</evidence>
<sequence>MSRATSTTSTATTTTTTTTTTSGHARTMSVKTNSAKPPALNPMPAPDVKLFVTNLRLLEFDLRDDWPDITVQTLSAKNADQRQRIAGTEWALFRLFEIWDPNETAQKLQPFFPPLEPLQSLNLRAALYRCLNELKKNGILGRESVLRKTMLDECKGEKFYEVIAIFSNAVLKKVLVARDQSERNAAVARSLAMASMLPADQQRSLLPLAIAHKAALLNVLKKKEEKRRKYLEFEGLLDKKAEDINRRIRKSKETPRAKKPVVPQKEADAVKKQLKDNWIGNQQWLDVMLHGDDVQAEDAFLDNRFDKVWHMVEKGQKLQDVAPQTGLLENLQSRVKEQQDRLQKWKAFHEELKSESSATGTSADGKHVAPVKELKFDVHSQYQLPSSNQQVEVTSIKRPELRAEYRDILSDMDEDLLRAGKVKANPISTIIPRRRALSTKEQRSPPRSRKMTLTESVPASPTSPIVPPKPKHLSRPNSLQKVPILPRPSQHVLAATPVDSEATLVGRNSTLRNAAPTTHHVDSPAQTQYEDKSAPVSAPPTPGAVDQTPRSPENRTTVTLALQEASPSPKASPRRLGSASPEYRSGPPVPNFEPPVLDPEEVLADQIINSIGNATPSPVKKPQPQMSLSLLERTRMTMSRTNSFEPVPESPDPLPSMAPLSIPPSEDPDRHATLLERTRQSMAASQSMPRRTTSKKEKRVSSGGSHSSRHSLFPVNQFDTPRSRKSFESLEEKRSESIERTPTEHLFSDEVDYDRVFKSRPRIATSPIWSPDGRGGVEGEDPDGVTGIDLADVDASDDEEGGSWMESPSRKRGVR</sequence>
<evidence type="ECO:0000256" key="2">
    <source>
        <dbReference type="SAM" id="MobiDB-lite"/>
    </source>
</evidence>
<evidence type="ECO:0000256" key="1">
    <source>
        <dbReference type="SAM" id="Coils"/>
    </source>
</evidence>
<feature type="compositionally biased region" description="Polar residues" evidence="2">
    <location>
        <begin position="548"/>
        <end position="560"/>
    </location>
</feature>
<dbReference type="Pfam" id="PF14661">
    <property type="entry name" value="HAUS6_N"/>
    <property type="match status" value="1"/>
</dbReference>
<proteinExistence type="predicted"/>
<keyword evidence="5" id="KW-1185">Reference proteome</keyword>
<feature type="compositionally biased region" description="Pro residues" evidence="2">
    <location>
        <begin position="587"/>
        <end position="596"/>
    </location>
</feature>
<feature type="compositionally biased region" description="Polar residues" evidence="2">
    <location>
        <begin position="451"/>
        <end position="463"/>
    </location>
</feature>
<name>A0A364N8S8_STELY</name>
<keyword evidence="1" id="KW-0175">Coiled coil</keyword>
<feature type="compositionally biased region" description="Basic and acidic residues" evidence="2">
    <location>
        <begin position="667"/>
        <end position="679"/>
    </location>
</feature>
<feature type="compositionally biased region" description="Acidic residues" evidence="2">
    <location>
        <begin position="791"/>
        <end position="801"/>
    </location>
</feature>
<feature type="region of interest" description="Disordered" evidence="2">
    <location>
        <begin position="638"/>
        <end position="815"/>
    </location>
</feature>
<reference evidence="5" key="1">
    <citation type="submission" date="2018-05" db="EMBL/GenBank/DDBJ databases">
        <title>Draft genome sequence of Stemphylium lycopersici strain CIDEFI 213.</title>
        <authorList>
            <person name="Medina R."/>
            <person name="Franco M.E.E."/>
            <person name="Lucentini C.G."/>
            <person name="Saparrat M.C.N."/>
            <person name="Balatti P.A."/>
        </authorList>
    </citation>
    <scope>NUCLEOTIDE SEQUENCE [LARGE SCALE GENOMIC DNA]</scope>
    <source>
        <strain evidence="5">CIDEFI 213</strain>
    </source>
</reference>
<feature type="domain" description="HAUS augmin-like complex subunit 6 N-terminal" evidence="3">
    <location>
        <begin position="51"/>
        <end position="273"/>
    </location>
</feature>
<dbReference type="AlphaFoldDB" id="A0A364N8S8"/>